<feature type="signal peptide" evidence="1">
    <location>
        <begin position="1"/>
        <end position="17"/>
    </location>
</feature>
<evidence type="ECO:0000256" key="1">
    <source>
        <dbReference type="SAM" id="SignalP"/>
    </source>
</evidence>
<accession>A0A4S8HCQ9</accession>
<comment type="caution">
    <text evidence="2">The sequence shown here is derived from an EMBL/GenBank/DDBJ whole genome shotgun (WGS) entry which is preliminary data.</text>
</comment>
<reference evidence="2 3" key="1">
    <citation type="submission" date="2019-04" db="EMBL/GenBank/DDBJ databases">
        <title>Niastella caeni sp. nov., isolated from activated sludge.</title>
        <authorList>
            <person name="Sheng M."/>
        </authorList>
    </citation>
    <scope>NUCLEOTIDE SEQUENCE [LARGE SCALE GENOMIC DNA]</scope>
    <source>
        <strain evidence="2 3">HX-2-15</strain>
    </source>
</reference>
<keyword evidence="3" id="KW-1185">Reference proteome</keyword>
<dbReference type="AlphaFoldDB" id="A0A4S8HCQ9"/>
<dbReference type="RefSeq" id="WP_136580377.1">
    <property type="nucleotide sequence ID" value="NZ_STFF01000011.1"/>
</dbReference>
<proteinExistence type="predicted"/>
<feature type="chain" id="PRO_5020686110" evidence="1">
    <location>
        <begin position="18"/>
        <end position="230"/>
    </location>
</feature>
<dbReference type="Proteomes" id="UP000306918">
    <property type="component" value="Unassembled WGS sequence"/>
</dbReference>
<dbReference type="EMBL" id="STFF01000011">
    <property type="protein sequence ID" value="THU32535.1"/>
    <property type="molecule type" value="Genomic_DNA"/>
</dbReference>
<keyword evidence="1" id="KW-0732">Signal</keyword>
<organism evidence="2 3">
    <name type="scientific">Niastella caeni</name>
    <dbReference type="NCBI Taxonomy" id="2569763"/>
    <lineage>
        <taxon>Bacteria</taxon>
        <taxon>Pseudomonadati</taxon>
        <taxon>Bacteroidota</taxon>
        <taxon>Chitinophagia</taxon>
        <taxon>Chitinophagales</taxon>
        <taxon>Chitinophagaceae</taxon>
        <taxon>Niastella</taxon>
    </lineage>
</organism>
<evidence type="ECO:0000313" key="3">
    <source>
        <dbReference type="Proteomes" id="UP000306918"/>
    </source>
</evidence>
<protein>
    <submittedName>
        <fullName evidence="2">Uncharacterized protein</fullName>
    </submittedName>
</protein>
<evidence type="ECO:0000313" key="2">
    <source>
        <dbReference type="EMBL" id="THU32535.1"/>
    </source>
</evidence>
<gene>
    <name evidence="2" type="ORF">FAM09_27480</name>
</gene>
<name>A0A4S8HCQ9_9BACT</name>
<dbReference type="OrthoDB" id="795133at2"/>
<sequence length="230" mass="26230">MKLIVVMLLFISGEVIAQHHVAHFSYWKPRAGEAQRFENGYKQHLKWHKDNGDKWSWYGWYIISGPRYGLFVDATFNHAWSDFDNPVKPAEDGADNNLHTHPFGIFEGGYKMIQLPSLSIGDSNGLRSKYLRFVTINVTDPEAGKKVIERWKTSYQPGGVKTLLTFKMVDGGSLNQLLVIIGLNSFQEFSKVENLQEELSAIETALKIKTITSITAETLIYRADMSWLQE</sequence>